<evidence type="ECO:0000313" key="2">
    <source>
        <dbReference type="Proteomes" id="UP000887013"/>
    </source>
</evidence>
<dbReference type="EMBL" id="BMAW01092394">
    <property type="protein sequence ID" value="GFS54578.1"/>
    <property type="molecule type" value="Genomic_DNA"/>
</dbReference>
<gene>
    <name evidence="1" type="ORF">NPIL_399261</name>
</gene>
<organism evidence="1 2">
    <name type="scientific">Nephila pilipes</name>
    <name type="common">Giant wood spider</name>
    <name type="synonym">Nephila maculata</name>
    <dbReference type="NCBI Taxonomy" id="299642"/>
    <lineage>
        <taxon>Eukaryota</taxon>
        <taxon>Metazoa</taxon>
        <taxon>Ecdysozoa</taxon>
        <taxon>Arthropoda</taxon>
        <taxon>Chelicerata</taxon>
        <taxon>Arachnida</taxon>
        <taxon>Araneae</taxon>
        <taxon>Araneomorphae</taxon>
        <taxon>Entelegynae</taxon>
        <taxon>Araneoidea</taxon>
        <taxon>Nephilidae</taxon>
        <taxon>Nephila</taxon>
    </lineage>
</organism>
<protein>
    <submittedName>
        <fullName evidence="1">Uncharacterized protein</fullName>
    </submittedName>
</protein>
<proteinExistence type="predicted"/>
<name>A0A8X6MHT0_NEPPI</name>
<comment type="caution">
    <text evidence="1">The sequence shown here is derived from an EMBL/GenBank/DDBJ whole genome shotgun (WGS) entry which is preliminary data.</text>
</comment>
<dbReference type="AlphaFoldDB" id="A0A8X6MHT0"/>
<reference evidence="1" key="1">
    <citation type="submission" date="2020-08" db="EMBL/GenBank/DDBJ databases">
        <title>Multicomponent nature underlies the extraordinary mechanical properties of spider dragline silk.</title>
        <authorList>
            <person name="Kono N."/>
            <person name="Nakamura H."/>
            <person name="Mori M."/>
            <person name="Yoshida Y."/>
            <person name="Ohtoshi R."/>
            <person name="Malay A.D."/>
            <person name="Moran D.A.P."/>
            <person name="Tomita M."/>
            <person name="Numata K."/>
            <person name="Arakawa K."/>
        </authorList>
    </citation>
    <scope>NUCLEOTIDE SEQUENCE</scope>
</reference>
<dbReference type="Proteomes" id="UP000887013">
    <property type="component" value="Unassembled WGS sequence"/>
</dbReference>
<evidence type="ECO:0000313" key="1">
    <source>
        <dbReference type="EMBL" id="GFS54578.1"/>
    </source>
</evidence>
<accession>A0A8X6MHT0</accession>
<keyword evidence="2" id="KW-1185">Reference proteome</keyword>
<sequence>MFMTSASQLYAEADKKCVNQYSPDGPGNCTTGELFQNEENRKRINECVSDSITQELTDDEKEEMENFVDCVKNLGEKCPGKNN</sequence>